<dbReference type="RefSeq" id="WP_061078954.1">
    <property type="nucleotide sequence ID" value="NZ_JAAXPG010000008.1"/>
</dbReference>
<dbReference type="PANTHER" id="PTHR43537">
    <property type="entry name" value="TRANSCRIPTIONAL REGULATOR, GNTR FAMILY"/>
    <property type="match status" value="1"/>
</dbReference>
<dbReference type="PANTHER" id="PTHR43537:SF45">
    <property type="entry name" value="GNTR FAMILY REGULATORY PROTEIN"/>
    <property type="match status" value="1"/>
</dbReference>
<evidence type="ECO:0000256" key="1">
    <source>
        <dbReference type="ARBA" id="ARBA00023015"/>
    </source>
</evidence>
<dbReference type="Pfam" id="PF07729">
    <property type="entry name" value="FCD"/>
    <property type="match status" value="1"/>
</dbReference>
<dbReference type="GO" id="GO:0003677">
    <property type="term" value="F:DNA binding"/>
    <property type="evidence" value="ECO:0007669"/>
    <property type="project" value="UniProtKB-KW"/>
</dbReference>
<dbReference type="InterPro" id="IPR011711">
    <property type="entry name" value="GntR_C"/>
</dbReference>
<dbReference type="SMART" id="SM00345">
    <property type="entry name" value="HTH_GNTR"/>
    <property type="match status" value="1"/>
</dbReference>
<dbReference type="InterPro" id="IPR008920">
    <property type="entry name" value="TF_FadR/GntR_C"/>
</dbReference>
<dbReference type="SUPFAM" id="SSF46785">
    <property type="entry name" value="Winged helix' DNA-binding domain"/>
    <property type="match status" value="1"/>
</dbReference>
<feature type="domain" description="HTH gntR-type" evidence="4">
    <location>
        <begin position="12"/>
        <end position="79"/>
    </location>
</feature>
<keyword evidence="2" id="KW-0238">DNA-binding</keyword>
<evidence type="ECO:0000313" key="6">
    <source>
        <dbReference type="Proteomes" id="UP000553209"/>
    </source>
</evidence>
<dbReference type="Gene3D" id="1.10.10.10">
    <property type="entry name" value="Winged helix-like DNA-binding domain superfamily/Winged helix DNA-binding domain"/>
    <property type="match status" value="1"/>
</dbReference>
<evidence type="ECO:0000256" key="2">
    <source>
        <dbReference type="ARBA" id="ARBA00023125"/>
    </source>
</evidence>
<comment type="caution">
    <text evidence="5">The sequence shown here is derived from an EMBL/GenBank/DDBJ whole genome shotgun (WGS) entry which is preliminary data.</text>
</comment>
<dbReference type="SMART" id="SM00895">
    <property type="entry name" value="FCD"/>
    <property type="match status" value="1"/>
</dbReference>
<dbReference type="CDD" id="cd07377">
    <property type="entry name" value="WHTH_GntR"/>
    <property type="match status" value="1"/>
</dbReference>
<protein>
    <submittedName>
        <fullName evidence="5">GntR family transcriptional regulator</fullName>
    </submittedName>
</protein>
<evidence type="ECO:0000256" key="3">
    <source>
        <dbReference type="ARBA" id="ARBA00023163"/>
    </source>
</evidence>
<dbReference type="Pfam" id="PF00392">
    <property type="entry name" value="GntR"/>
    <property type="match status" value="1"/>
</dbReference>
<keyword evidence="1" id="KW-0805">Transcription regulation</keyword>
<reference evidence="5 6" key="1">
    <citation type="submission" date="2020-04" db="EMBL/GenBank/DDBJ databases">
        <title>MicrobeNet Type strains.</title>
        <authorList>
            <person name="Nicholson A.C."/>
        </authorList>
    </citation>
    <scope>NUCLEOTIDE SEQUENCE [LARGE SCALE GENOMIC DNA]</scope>
    <source>
        <strain evidence="5 6">ATCC 23612</strain>
    </source>
</reference>
<dbReference type="PRINTS" id="PR00035">
    <property type="entry name" value="HTHGNTR"/>
</dbReference>
<evidence type="ECO:0000259" key="4">
    <source>
        <dbReference type="PROSITE" id="PS50949"/>
    </source>
</evidence>
<dbReference type="InterPro" id="IPR000524">
    <property type="entry name" value="Tscrpt_reg_HTH_GntR"/>
</dbReference>
<gene>
    <name evidence="5" type="ORF">HGB44_10475</name>
</gene>
<dbReference type="InterPro" id="IPR036390">
    <property type="entry name" value="WH_DNA-bd_sf"/>
</dbReference>
<dbReference type="SUPFAM" id="SSF48008">
    <property type="entry name" value="GntR ligand-binding domain-like"/>
    <property type="match status" value="1"/>
</dbReference>
<evidence type="ECO:0000313" key="5">
    <source>
        <dbReference type="EMBL" id="NKY98075.1"/>
    </source>
</evidence>
<dbReference type="EMBL" id="JAAXPG010000008">
    <property type="protein sequence ID" value="NKY98075.1"/>
    <property type="molecule type" value="Genomic_DNA"/>
</dbReference>
<proteinExistence type="predicted"/>
<dbReference type="InterPro" id="IPR036388">
    <property type="entry name" value="WH-like_DNA-bd_sf"/>
</dbReference>
<dbReference type="PROSITE" id="PS50949">
    <property type="entry name" value="HTH_GNTR"/>
    <property type="match status" value="1"/>
</dbReference>
<name>A0A7X6MBW2_9ACTN</name>
<organism evidence="5 6">
    <name type="scientific">Nocardiopsis alborubida</name>
    <dbReference type="NCBI Taxonomy" id="146802"/>
    <lineage>
        <taxon>Bacteria</taxon>
        <taxon>Bacillati</taxon>
        <taxon>Actinomycetota</taxon>
        <taxon>Actinomycetes</taxon>
        <taxon>Streptosporangiales</taxon>
        <taxon>Nocardiopsidaceae</taxon>
        <taxon>Nocardiopsis</taxon>
    </lineage>
</organism>
<dbReference type="Proteomes" id="UP000553209">
    <property type="component" value="Unassembled WGS sequence"/>
</dbReference>
<dbReference type="AlphaFoldDB" id="A0A7X6MBW2"/>
<keyword evidence="6" id="KW-1185">Reference proteome</keyword>
<dbReference type="GO" id="GO:0003700">
    <property type="term" value="F:DNA-binding transcription factor activity"/>
    <property type="evidence" value="ECO:0007669"/>
    <property type="project" value="InterPro"/>
</dbReference>
<accession>A0A7X6MBW2</accession>
<keyword evidence="3" id="KW-0804">Transcription</keyword>
<sequence length="243" mass="26859">MADQTRSGGPLLSARDRTLETIRRAIITLELKPGTPLSENELATELAVSRTPVRESLILLREEGLVEVYPQVGTFVSLVDPERVRQAQFIREAVECTSLAQARPPFSADHVSDLRVLLGAQREAGGGADHDRFFELDEEFHRSLLALAGNESAWRTVNAAKAHLDRARRLSLIDTRPIGELVDQHTLVVDAIEAGDTGTAVEALRSHLRAVFEDVGRIRAASPEFFSDGQPRRPVRRTVTSLR</sequence>
<dbReference type="Gene3D" id="1.20.120.530">
    <property type="entry name" value="GntR ligand-binding domain-like"/>
    <property type="match status" value="1"/>
</dbReference>